<keyword evidence="2" id="KW-1133">Transmembrane helix</keyword>
<evidence type="ECO:0000313" key="4">
    <source>
        <dbReference type="Proteomes" id="UP001234787"/>
    </source>
</evidence>
<dbReference type="Proteomes" id="UP001234787">
    <property type="component" value="Unassembled WGS sequence"/>
</dbReference>
<comment type="caution">
    <text evidence="3">The sequence shown here is derived from an EMBL/GenBank/DDBJ whole genome shotgun (WGS) entry which is preliminary data.</text>
</comment>
<evidence type="ECO:0000313" key="3">
    <source>
        <dbReference type="EMBL" id="GLJ56551.1"/>
    </source>
</evidence>
<evidence type="ECO:0000256" key="1">
    <source>
        <dbReference type="SAM" id="MobiDB-lite"/>
    </source>
</evidence>
<feature type="transmembrane region" description="Helical" evidence="2">
    <location>
        <begin position="195"/>
        <end position="221"/>
    </location>
</feature>
<keyword evidence="2" id="KW-0472">Membrane</keyword>
<feature type="region of interest" description="Disordered" evidence="1">
    <location>
        <begin position="100"/>
        <end position="119"/>
    </location>
</feature>
<reference evidence="3" key="1">
    <citation type="submission" date="2022-12" db="EMBL/GenBank/DDBJ databases">
        <title>Chromosome-Level Genome Assembly of Japanese Cedar (Cryptomeriajaponica D. Don).</title>
        <authorList>
            <person name="Fujino T."/>
            <person name="Yamaguchi K."/>
            <person name="Yokoyama T."/>
            <person name="Hamanaka T."/>
            <person name="Harazono Y."/>
            <person name="Kamada H."/>
            <person name="Kobayashi W."/>
            <person name="Ujino-Ihara T."/>
            <person name="Uchiyama K."/>
            <person name="Matsumoto A."/>
            <person name="Izuno A."/>
            <person name="Tsumura Y."/>
            <person name="Toyoda A."/>
            <person name="Shigenobu S."/>
            <person name="Moriguchi Y."/>
            <person name="Ueno S."/>
            <person name="Kasahara M."/>
        </authorList>
    </citation>
    <scope>NUCLEOTIDE SEQUENCE</scope>
</reference>
<name>A0AAD3NP50_CRYJA</name>
<proteinExistence type="predicted"/>
<gene>
    <name evidence="3" type="ORF">SUGI_1227720</name>
</gene>
<feature type="transmembrane region" description="Helical" evidence="2">
    <location>
        <begin position="241"/>
        <end position="260"/>
    </location>
</feature>
<protein>
    <submittedName>
        <fullName evidence="3">Uncharacterized protein</fullName>
    </submittedName>
</protein>
<accession>A0AAD3NP50</accession>
<organism evidence="3 4">
    <name type="scientific">Cryptomeria japonica</name>
    <name type="common">Japanese cedar</name>
    <name type="synonym">Cupressus japonica</name>
    <dbReference type="NCBI Taxonomy" id="3369"/>
    <lineage>
        <taxon>Eukaryota</taxon>
        <taxon>Viridiplantae</taxon>
        <taxon>Streptophyta</taxon>
        <taxon>Embryophyta</taxon>
        <taxon>Tracheophyta</taxon>
        <taxon>Spermatophyta</taxon>
        <taxon>Pinopsida</taxon>
        <taxon>Pinidae</taxon>
        <taxon>Conifers II</taxon>
        <taxon>Cupressales</taxon>
        <taxon>Cupressaceae</taxon>
        <taxon>Cryptomeria</taxon>
    </lineage>
</organism>
<dbReference type="AlphaFoldDB" id="A0AAD3NP50"/>
<evidence type="ECO:0000256" key="2">
    <source>
        <dbReference type="SAM" id="Phobius"/>
    </source>
</evidence>
<keyword evidence="2" id="KW-0812">Transmembrane</keyword>
<feature type="compositionally biased region" description="Low complexity" evidence="1">
    <location>
        <begin position="100"/>
        <end position="111"/>
    </location>
</feature>
<keyword evidence="4" id="KW-1185">Reference proteome</keyword>
<sequence length="331" mass="35365">MNYALGTESAPVIPTLKPLPLPPSSLPPLPLLFVLPVPIGAASMDESSTSSTYSTEDSTAAAGYATVANARLAIAPAFGAGAETPAINFAPETYACASESTTAAETTDEPTGSSSAVGPGTATGTAYRAGGSVSGQDGAALCCWCWIDYLIWTCNCSCSLNYSYSICLWDWILLWRDTVSVLVIYVYFENDLELLFLYLSPVLLSLLMVLLKLGLLLLVLVLVAVDKLDQNQQLLLDKQHVLLALLLRMALLLALSLMLLERMLDEVVKPLSLPLLLQNNKLGVGGTKKEEKACINYFIIGGGTPFTLQNDVDRSLSSLVTRARVGIIVLV</sequence>
<dbReference type="EMBL" id="BSEH01000022">
    <property type="protein sequence ID" value="GLJ56551.1"/>
    <property type="molecule type" value="Genomic_DNA"/>
</dbReference>